<organism evidence="6 7">
    <name type="scientific">Archangium minus</name>
    <dbReference type="NCBI Taxonomy" id="83450"/>
    <lineage>
        <taxon>Bacteria</taxon>
        <taxon>Pseudomonadati</taxon>
        <taxon>Myxococcota</taxon>
        <taxon>Myxococcia</taxon>
        <taxon>Myxococcales</taxon>
        <taxon>Cystobacterineae</taxon>
        <taxon>Archangiaceae</taxon>
        <taxon>Archangium</taxon>
    </lineage>
</organism>
<comment type="similarity">
    <text evidence="1 5">Belongs to the polypeptide deformylase family.</text>
</comment>
<dbReference type="HAMAP" id="MF_00163">
    <property type="entry name" value="Pep_deformylase"/>
    <property type="match status" value="1"/>
</dbReference>
<keyword evidence="5" id="KW-0408">Iron</keyword>
<comment type="cofactor">
    <cofactor evidence="5">
        <name>Fe(2+)</name>
        <dbReference type="ChEBI" id="CHEBI:29033"/>
    </cofactor>
    <text evidence="5">Binds 1 Fe(2+) ion.</text>
</comment>
<protein>
    <recommendedName>
        <fullName evidence="5">Peptide deformylase</fullName>
        <shortName evidence="5">PDF</shortName>
        <ecNumber evidence="5">3.5.1.88</ecNumber>
    </recommendedName>
    <alternativeName>
        <fullName evidence="5">Polypeptide deformylase</fullName>
    </alternativeName>
</protein>
<dbReference type="InterPro" id="IPR036821">
    <property type="entry name" value="Peptide_deformylase_sf"/>
</dbReference>
<dbReference type="NCBIfam" id="TIGR00079">
    <property type="entry name" value="pept_deformyl"/>
    <property type="match status" value="1"/>
</dbReference>
<dbReference type="Gene3D" id="3.90.45.10">
    <property type="entry name" value="Peptide deformylase"/>
    <property type="match status" value="1"/>
</dbReference>
<keyword evidence="7" id="KW-1185">Reference proteome</keyword>
<feature type="binding site" evidence="5">
    <location>
        <position position="110"/>
    </location>
    <ligand>
        <name>Fe cation</name>
        <dbReference type="ChEBI" id="CHEBI:24875"/>
    </ligand>
</feature>
<feature type="active site" evidence="5">
    <location>
        <position position="153"/>
    </location>
</feature>
<keyword evidence="4 5" id="KW-0648">Protein biosynthesis</keyword>
<gene>
    <name evidence="5 6" type="primary">def</name>
    <name evidence="6" type="ORF">F0U60_07460</name>
</gene>
<dbReference type="GO" id="GO:0042586">
    <property type="term" value="F:peptide deformylase activity"/>
    <property type="evidence" value="ECO:0007669"/>
    <property type="project" value="UniProtKB-EC"/>
</dbReference>
<feature type="binding site" evidence="5">
    <location>
        <position position="156"/>
    </location>
    <ligand>
        <name>Fe cation</name>
        <dbReference type="ChEBI" id="CHEBI:24875"/>
    </ligand>
</feature>
<dbReference type="RefSeq" id="WP_395815838.1">
    <property type="nucleotide sequence ID" value="NZ_CP043494.1"/>
</dbReference>
<dbReference type="SUPFAM" id="SSF56420">
    <property type="entry name" value="Peptide deformylase"/>
    <property type="match status" value="1"/>
</dbReference>
<dbReference type="InterPro" id="IPR023635">
    <property type="entry name" value="Peptide_deformylase"/>
</dbReference>
<dbReference type="PIRSF" id="PIRSF004749">
    <property type="entry name" value="Pep_def"/>
    <property type="match status" value="1"/>
</dbReference>
<comment type="catalytic activity">
    <reaction evidence="5">
        <text>N-terminal N-formyl-L-methionyl-[peptide] + H2O = N-terminal L-methionyl-[peptide] + formate</text>
        <dbReference type="Rhea" id="RHEA:24420"/>
        <dbReference type="Rhea" id="RHEA-COMP:10639"/>
        <dbReference type="Rhea" id="RHEA-COMP:10640"/>
        <dbReference type="ChEBI" id="CHEBI:15377"/>
        <dbReference type="ChEBI" id="CHEBI:15740"/>
        <dbReference type="ChEBI" id="CHEBI:49298"/>
        <dbReference type="ChEBI" id="CHEBI:64731"/>
        <dbReference type="EC" id="3.5.1.88"/>
    </reaction>
</comment>
<dbReference type="Proteomes" id="UP001611383">
    <property type="component" value="Chromosome"/>
</dbReference>
<keyword evidence="3 5" id="KW-0378">Hydrolase</keyword>
<evidence type="ECO:0000256" key="3">
    <source>
        <dbReference type="ARBA" id="ARBA00022801"/>
    </source>
</evidence>
<dbReference type="CDD" id="cd00487">
    <property type="entry name" value="Pep_deformylase"/>
    <property type="match status" value="1"/>
</dbReference>
<name>A0ABY9WMA0_9BACT</name>
<dbReference type="PRINTS" id="PR01576">
    <property type="entry name" value="PDEFORMYLASE"/>
</dbReference>
<evidence type="ECO:0000256" key="4">
    <source>
        <dbReference type="ARBA" id="ARBA00022917"/>
    </source>
</evidence>
<proteinExistence type="inferred from homology"/>
<comment type="function">
    <text evidence="5">Removes the formyl group from the N-terminal Met of newly synthesized proteins. Requires at least a dipeptide for an efficient rate of reaction. N-terminal L-methionine is a prerequisite for activity but the enzyme has broad specificity at other positions.</text>
</comment>
<dbReference type="EC" id="3.5.1.88" evidence="5"/>
<feature type="binding site" evidence="5">
    <location>
        <position position="152"/>
    </location>
    <ligand>
        <name>Fe cation</name>
        <dbReference type="ChEBI" id="CHEBI:24875"/>
    </ligand>
</feature>
<keyword evidence="2 5" id="KW-0479">Metal-binding</keyword>
<evidence type="ECO:0000256" key="5">
    <source>
        <dbReference type="HAMAP-Rule" id="MF_00163"/>
    </source>
</evidence>
<dbReference type="PANTHER" id="PTHR10458:SF2">
    <property type="entry name" value="PEPTIDE DEFORMYLASE, MITOCHONDRIAL"/>
    <property type="match status" value="1"/>
</dbReference>
<evidence type="ECO:0000313" key="7">
    <source>
        <dbReference type="Proteomes" id="UP001611383"/>
    </source>
</evidence>
<dbReference type="Pfam" id="PF01327">
    <property type="entry name" value="Pep_deformylase"/>
    <property type="match status" value="1"/>
</dbReference>
<evidence type="ECO:0000256" key="1">
    <source>
        <dbReference type="ARBA" id="ARBA00010759"/>
    </source>
</evidence>
<dbReference type="NCBIfam" id="NF001159">
    <property type="entry name" value="PRK00150.1-3"/>
    <property type="match status" value="1"/>
</dbReference>
<evidence type="ECO:0000313" key="6">
    <source>
        <dbReference type="EMBL" id="WNG43947.1"/>
    </source>
</evidence>
<sequence length="196" mass="22096">MMLKIVQAGEPVLRRRARDLTPEEMTSPAVRQLIALMRDTMRDAPGVGLAAPQVGVDVRLAVIEDRAEYQAGVPAEELAARERKPVDFHVLINPRLVVEDPTEVEFYEGCLSVSGFSALVRRARGVRVEAFDENGQALSVSARGWYARILQHEIDHLDGTLYIDRMEPRSFTTLENHRRHWAMRQVAEVRQALGLS</sequence>
<dbReference type="PANTHER" id="PTHR10458">
    <property type="entry name" value="PEPTIDE DEFORMYLASE"/>
    <property type="match status" value="1"/>
</dbReference>
<reference evidence="6 7" key="1">
    <citation type="submission" date="2019-08" db="EMBL/GenBank/DDBJ databases">
        <title>Archangium and Cystobacter genomes.</title>
        <authorList>
            <person name="Chen I.-C.K."/>
            <person name="Wielgoss S."/>
        </authorList>
    </citation>
    <scope>NUCLEOTIDE SEQUENCE [LARGE SCALE GENOMIC DNA]</scope>
    <source>
        <strain evidence="6 7">Cbm 6</strain>
    </source>
</reference>
<evidence type="ECO:0000256" key="2">
    <source>
        <dbReference type="ARBA" id="ARBA00022723"/>
    </source>
</evidence>
<dbReference type="EMBL" id="CP043494">
    <property type="protein sequence ID" value="WNG43947.1"/>
    <property type="molecule type" value="Genomic_DNA"/>
</dbReference>
<accession>A0ABY9WMA0</accession>